<organism evidence="1 2">
    <name type="scientific">Gossypium tomentosum</name>
    <name type="common">Hawaiian cotton</name>
    <name type="synonym">Gossypium sandvicense</name>
    <dbReference type="NCBI Taxonomy" id="34277"/>
    <lineage>
        <taxon>Eukaryota</taxon>
        <taxon>Viridiplantae</taxon>
        <taxon>Streptophyta</taxon>
        <taxon>Embryophyta</taxon>
        <taxon>Tracheophyta</taxon>
        <taxon>Spermatophyta</taxon>
        <taxon>Magnoliopsida</taxon>
        <taxon>eudicotyledons</taxon>
        <taxon>Gunneridae</taxon>
        <taxon>Pentapetalae</taxon>
        <taxon>rosids</taxon>
        <taxon>malvids</taxon>
        <taxon>Malvales</taxon>
        <taxon>Malvaceae</taxon>
        <taxon>Malvoideae</taxon>
        <taxon>Gossypium</taxon>
    </lineage>
</organism>
<accession>A0A5D2J0K1</accession>
<dbReference type="Proteomes" id="UP000322667">
    <property type="component" value="Chromosome D10"/>
</dbReference>
<protein>
    <submittedName>
        <fullName evidence="1">Uncharacterized protein</fullName>
    </submittedName>
</protein>
<sequence length="103" mass="11815">LTTKTTNYPKFKKGEQAKLTDKHNTYKFKLSFILLASQPSKFVSDNNIKVCCSFHDLFSLLCGNIMGNLSRVCPVVHHQQFKLSNIVHNKFLKAIRKIVTVFL</sequence>
<proteinExistence type="predicted"/>
<dbReference type="AlphaFoldDB" id="A0A5D2J0K1"/>
<evidence type="ECO:0000313" key="2">
    <source>
        <dbReference type="Proteomes" id="UP000322667"/>
    </source>
</evidence>
<feature type="non-terminal residue" evidence="1">
    <location>
        <position position="103"/>
    </location>
</feature>
<dbReference type="EMBL" id="CM017632">
    <property type="protein sequence ID" value="TYH48082.1"/>
    <property type="molecule type" value="Genomic_DNA"/>
</dbReference>
<keyword evidence="2" id="KW-1185">Reference proteome</keyword>
<feature type="non-terminal residue" evidence="1">
    <location>
        <position position="1"/>
    </location>
</feature>
<name>A0A5D2J0K1_GOSTO</name>
<reference evidence="1 2" key="1">
    <citation type="submission" date="2019-07" db="EMBL/GenBank/DDBJ databases">
        <title>WGS assembly of Gossypium tomentosum.</title>
        <authorList>
            <person name="Chen Z.J."/>
            <person name="Sreedasyam A."/>
            <person name="Ando A."/>
            <person name="Song Q."/>
            <person name="De L."/>
            <person name="Hulse-Kemp A."/>
            <person name="Ding M."/>
            <person name="Ye W."/>
            <person name="Kirkbride R."/>
            <person name="Jenkins J."/>
            <person name="Plott C."/>
            <person name="Lovell J."/>
            <person name="Lin Y.-M."/>
            <person name="Vaughn R."/>
            <person name="Liu B."/>
            <person name="Li W."/>
            <person name="Simpson S."/>
            <person name="Scheffler B."/>
            <person name="Saski C."/>
            <person name="Grover C."/>
            <person name="Hu G."/>
            <person name="Conover J."/>
            <person name="Carlson J."/>
            <person name="Shu S."/>
            <person name="Boston L."/>
            <person name="Williams M."/>
            <person name="Peterson D."/>
            <person name="Mcgee K."/>
            <person name="Jones D."/>
            <person name="Wendel J."/>
            <person name="Stelly D."/>
            <person name="Grimwood J."/>
            <person name="Schmutz J."/>
        </authorList>
    </citation>
    <scope>NUCLEOTIDE SEQUENCE [LARGE SCALE GENOMIC DNA]</scope>
    <source>
        <strain evidence="1">7179.01</strain>
    </source>
</reference>
<evidence type="ECO:0000313" key="1">
    <source>
        <dbReference type="EMBL" id="TYH48082.1"/>
    </source>
</evidence>
<gene>
    <name evidence="1" type="ORF">ES332_D10G043800v1</name>
</gene>